<name>A0A062V5Z2_9PROT</name>
<comment type="caution">
    <text evidence="1">The sequence shown here is derived from an EMBL/GenBank/DDBJ whole genome shotgun (WGS) entry which is preliminary data.</text>
</comment>
<evidence type="ECO:0008006" key="3">
    <source>
        <dbReference type="Google" id="ProtNLM"/>
    </source>
</evidence>
<proteinExistence type="predicted"/>
<dbReference type="Pfam" id="PF10038">
    <property type="entry name" value="DUF2274"/>
    <property type="match status" value="1"/>
</dbReference>
<accession>A0A062V5Z2</accession>
<dbReference type="AlphaFoldDB" id="A0A062V5Z2"/>
<dbReference type="STRING" id="1280954.HPO_15356"/>
<evidence type="ECO:0000313" key="1">
    <source>
        <dbReference type="EMBL" id="KCZ97421.1"/>
    </source>
</evidence>
<evidence type="ECO:0000313" key="2">
    <source>
        <dbReference type="Proteomes" id="UP000027100"/>
    </source>
</evidence>
<organism evidence="1 2">
    <name type="scientific">Hyphomonas polymorpha PS728</name>
    <dbReference type="NCBI Taxonomy" id="1280954"/>
    <lineage>
        <taxon>Bacteria</taxon>
        <taxon>Pseudomonadati</taxon>
        <taxon>Pseudomonadota</taxon>
        <taxon>Alphaproteobacteria</taxon>
        <taxon>Hyphomonadales</taxon>
        <taxon>Hyphomonadaceae</taxon>
        <taxon>Hyphomonas</taxon>
    </lineage>
</organism>
<reference evidence="1 2" key="1">
    <citation type="journal article" date="2014" name="Antonie Van Leeuwenhoek">
        <title>Hyphomonas beringensis sp. nov. and Hyphomonas chukchiensis sp. nov., isolated from surface seawater of the Bering Sea and Chukchi Sea.</title>
        <authorList>
            <person name="Li C."/>
            <person name="Lai Q."/>
            <person name="Li G."/>
            <person name="Dong C."/>
            <person name="Wang J."/>
            <person name="Liao Y."/>
            <person name="Shao Z."/>
        </authorList>
    </citation>
    <scope>NUCLEOTIDE SEQUENCE [LARGE SCALE GENOMIC DNA]</scope>
    <source>
        <strain evidence="1 2">PS728</strain>
    </source>
</reference>
<sequence length="76" mass="8558">MTLRLARLPDRTPVRMNIALEPELAAALQDYAIIYSETYGDTQKAEALIPAMLDTFLSTDTGFRRARRELKTQTGV</sequence>
<dbReference type="eggNOG" id="COG5639">
    <property type="taxonomic scope" value="Bacteria"/>
</dbReference>
<dbReference type="Proteomes" id="UP000027100">
    <property type="component" value="Unassembled WGS sequence"/>
</dbReference>
<gene>
    <name evidence="1" type="ORF">HPO_15356</name>
</gene>
<dbReference type="EMBL" id="ARYM01000020">
    <property type="protein sequence ID" value="KCZ97421.1"/>
    <property type="molecule type" value="Genomic_DNA"/>
</dbReference>
<protein>
    <recommendedName>
        <fullName evidence="3">DUF2274 domain-containing protein</fullName>
    </recommendedName>
</protein>
<keyword evidence="2" id="KW-1185">Reference proteome</keyword>
<dbReference type="OrthoDB" id="9803810at2"/>
<dbReference type="InterPro" id="IPR018733">
    <property type="entry name" value="DUF2274"/>
</dbReference>
<dbReference type="RefSeq" id="WP_035600630.1">
    <property type="nucleotide sequence ID" value="NZ_ARYM01000020.1"/>
</dbReference>
<dbReference type="PATRIC" id="fig|1280954.3.peg.3108"/>